<name>A0ABW7N7D6_9BACT</name>
<sequence>MDFKDNQAIYLQIADLFCENILLGKWNAGDRIPSVREMAVNTEVNPNTVMRTFNYLQEKGIIFNKRGIGYFVCEDGFEKTKALRKSDFVSQELPGLFKTMELLNLNMEDIHEYYQQFKSST</sequence>
<evidence type="ECO:0000313" key="6">
    <source>
        <dbReference type="Proteomes" id="UP001610063"/>
    </source>
</evidence>
<protein>
    <submittedName>
        <fullName evidence="5">GntR family transcriptional regulator</fullName>
    </submittedName>
</protein>
<dbReference type="Pfam" id="PF00392">
    <property type="entry name" value="GntR"/>
    <property type="match status" value="1"/>
</dbReference>
<dbReference type="InterPro" id="IPR036388">
    <property type="entry name" value="WH-like_DNA-bd_sf"/>
</dbReference>
<dbReference type="SMART" id="SM00345">
    <property type="entry name" value="HTH_GNTR"/>
    <property type="match status" value="1"/>
</dbReference>
<evidence type="ECO:0000313" key="5">
    <source>
        <dbReference type="EMBL" id="MFH6983518.1"/>
    </source>
</evidence>
<accession>A0ABW7N7D6</accession>
<keyword evidence="6" id="KW-1185">Reference proteome</keyword>
<dbReference type="PANTHER" id="PTHR38445">
    <property type="entry name" value="HTH-TYPE TRANSCRIPTIONAL REPRESSOR YTRA"/>
    <property type="match status" value="1"/>
</dbReference>
<evidence type="ECO:0000256" key="1">
    <source>
        <dbReference type="ARBA" id="ARBA00023015"/>
    </source>
</evidence>
<dbReference type="RefSeq" id="WP_159579570.1">
    <property type="nucleotide sequence ID" value="NZ_JBIPKE010000015.1"/>
</dbReference>
<organism evidence="5 6">
    <name type="scientific">Marinoscillum luteum</name>
    <dbReference type="NCBI Taxonomy" id="861051"/>
    <lineage>
        <taxon>Bacteria</taxon>
        <taxon>Pseudomonadati</taxon>
        <taxon>Bacteroidota</taxon>
        <taxon>Cytophagia</taxon>
        <taxon>Cytophagales</taxon>
        <taxon>Reichenbachiellaceae</taxon>
        <taxon>Marinoscillum</taxon>
    </lineage>
</organism>
<keyword evidence="3" id="KW-0804">Transcription</keyword>
<dbReference type="Gene3D" id="1.10.10.10">
    <property type="entry name" value="Winged helix-like DNA-binding domain superfamily/Winged helix DNA-binding domain"/>
    <property type="match status" value="1"/>
</dbReference>
<dbReference type="InterPro" id="IPR000524">
    <property type="entry name" value="Tscrpt_reg_HTH_GntR"/>
</dbReference>
<dbReference type="PROSITE" id="PS50949">
    <property type="entry name" value="HTH_GNTR"/>
    <property type="match status" value="1"/>
</dbReference>
<dbReference type="Gene3D" id="1.10.287.100">
    <property type="match status" value="1"/>
</dbReference>
<feature type="domain" description="HTH gntR-type" evidence="4">
    <location>
        <begin position="7"/>
        <end position="75"/>
    </location>
</feature>
<dbReference type="InterPro" id="IPR036390">
    <property type="entry name" value="WH_DNA-bd_sf"/>
</dbReference>
<keyword evidence="1" id="KW-0805">Transcription regulation</keyword>
<evidence type="ECO:0000259" key="4">
    <source>
        <dbReference type="PROSITE" id="PS50949"/>
    </source>
</evidence>
<dbReference type="Proteomes" id="UP001610063">
    <property type="component" value="Unassembled WGS sequence"/>
</dbReference>
<reference evidence="5 6" key="1">
    <citation type="journal article" date="2013" name="Int. J. Syst. Evol. Microbiol.">
        <title>Marinoscillum luteum sp. nov., isolated from marine sediment.</title>
        <authorList>
            <person name="Cha I.T."/>
            <person name="Park S.J."/>
            <person name="Kim S.J."/>
            <person name="Kim J.G."/>
            <person name="Jung M.Y."/>
            <person name="Shin K.S."/>
            <person name="Kwon K.K."/>
            <person name="Yang S.H."/>
            <person name="Seo Y.S."/>
            <person name="Rhee S.K."/>
        </authorList>
    </citation>
    <scope>NUCLEOTIDE SEQUENCE [LARGE SCALE GENOMIC DNA]</scope>
    <source>
        <strain evidence="5 6">KCTC 23939</strain>
    </source>
</reference>
<dbReference type="CDD" id="cd07377">
    <property type="entry name" value="WHTH_GntR"/>
    <property type="match status" value="1"/>
</dbReference>
<gene>
    <name evidence="5" type="ORF">ACHKAR_08720</name>
</gene>
<evidence type="ECO:0000256" key="3">
    <source>
        <dbReference type="ARBA" id="ARBA00023163"/>
    </source>
</evidence>
<keyword evidence="2" id="KW-0238">DNA-binding</keyword>
<dbReference type="PANTHER" id="PTHR38445:SF10">
    <property type="entry name" value="GNTR-FAMILY TRANSCRIPTIONAL REGULATOR"/>
    <property type="match status" value="1"/>
</dbReference>
<dbReference type="EMBL" id="JBIPKE010000015">
    <property type="protein sequence ID" value="MFH6983518.1"/>
    <property type="molecule type" value="Genomic_DNA"/>
</dbReference>
<dbReference type="SUPFAM" id="SSF46785">
    <property type="entry name" value="Winged helix' DNA-binding domain"/>
    <property type="match status" value="1"/>
</dbReference>
<comment type="caution">
    <text evidence="5">The sequence shown here is derived from an EMBL/GenBank/DDBJ whole genome shotgun (WGS) entry which is preliminary data.</text>
</comment>
<proteinExistence type="predicted"/>
<evidence type="ECO:0000256" key="2">
    <source>
        <dbReference type="ARBA" id="ARBA00023125"/>
    </source>
</evidence>